<evidence type="ECO:0000256" key="7">
    <source>
        <dbReference type="ARBA" id="ARBA00023306"/>
    </source>
</evidence>
<feature type="compositionally biased region" description="Basic and acidic residues" evidence="8">
    <location>
        <begin position="389"/>
        <end position="401"/>
    </location>
</feature>
<feature type="compositionally biased region" description="Basic and acidic residues" evidence="8">
    <location>
        <begin position="820"/>
        <end position="833"/>
    </location>
</feature>
<keyword evidence="4" id="KW-0498">Mitosis</keyword>
<dbReference type="GO" id="GO:0005634">
    <property type="term" value="C:nucleus"/>
    <property type="evidence" value="ECO:0007669"/>
    <property type="project" value="UniProtKB-SubCell"/>
</dbReference>
<evidence type="ECO:0000256" key="3">
    <source>
        <dbReference type="ARBA" id="ARBA00022763"/>
    </source>
</evidence>
<feature type="domain" description="Tudor" evidence="9">
    <location>
        <begin position="656"/>
        <end position="714"/>
    </location>
</feature>
<feature type="compositionally biased region" description="Basic and acidic residues" evidence="8">
    <location>
        <begin position="487"/>
        <end position="498"/>
    </location>
</feature>
<feature type="compositionally biased region" description="Basic and acidic residues" evidence="8">
    <location>
        <begin position="304"/>
        <end position="324"/>
    </location>
</feature>
<feature type="compositionally biased region" description="Basic and acidic residues" evidence="8">
    <location>
        <begin position="567"/>
        <end position="576"/>
    </location>
</feature>
<evidence type="ECO:0000256" key="5">
    <source>
        <dbReference type="ARBA" id="ARBA00023204"/>
    </source>
</evidence>
<name>A0AB40AML8_DIOCR</name>
<feature type="compositionally biased region" description="Basic and acidic residues" evidence="8">
    <location>
        <begin position="712"/>
        <end position="721"/>
    </location>
</feature>
<dbReference type="GO" id="GO:0000785">
    <property type="term" value="C:chromatin"/>
    <property type="evidence" value="ECO:0007669"/>
    <property type="project" value="TreeGrafter"/>
</dbReference>
<keyword evidence="10" id="KW-1185">Reference proteome</keyword>
<comment type="subcellular location">
    <subcellularLocation>
        <location evidence="1">Nucleus</location>
    </subcellularLocation>
</comment>
<dbReference type="SMART" id="SM00333">
    <property type="entry name" value="TUDOR"/>
    <property type="match status" value="1"/>
</dbReference>
<keyword evidence="6" id="KW-0539">Nucleus</keyword>
<keyword evidence="3" id="KW-0227">DNA damage</keyword>
<evidence type="ECO:0000256" key="1">
    <source>
        <dbReference type="ARBA" id="ARBA00004123"/>
    </source>
</evidence>
<accession>A0AB40AML8</accession>
<feature type="compositionally biased region" description="Basic residues" evidence="8">
    <location>
        <begin position="584"/>
        <end position="594"/>
    </location>
</feature>
<dbReference type="GO" id="GO:0051301">
    <property type="term" value="P:cell division"/>
    <property type="evidence" value="ECO:0007669"/>
    <property type="project" value="UniProtKB-KW"/>
</dbReference>
<feature type="compositionally biased region" description="Low complexity" evidence="8">
    <location>
        <begin position="862"/>
        <end position="881"/>
    </location>
</feature>
<keyword evidence="5" id="KW-0234">DNA repair</keyword>
<feature type="compositionally biased region" description="Basic and acidic residues" evidence="8">
    <location>
        <begin position="899"/>
        <end position="915"/>
    </location>
</feature>
<evidence type="ECO:0000259" key="9">
    <source>
        <dbReference type="SMART" id="SM00333"/>
    </source>
</evidence>
<evidence type="ECO:0000313" key="10">
    <source>
        <dbReference type="Proteomes" id="UP001515500"/>
    </source>
</evidence>
<dbReference type="PANTHER" id="PTHR12663:SF3">
    <property type="entry name" value="SISTER CHROMATID COHESION PROTEIN PDS5 HOMOLOG C"/>
    <property type="match status" value="1"/>
</dbReference>
<feature type="compositionally biased region" description="Polar residues" evidence="8">
    <location>
        <begin position="446"/>
        <end position="459"/>
    </location>
</feature>
<reference evidence="11" key="1">
    <citation type="submission" date="2025-08" db="UniProtKB">
        <authorList>
            <consortium name="RefSeq"/>
        </authorList>
    </citation>
    <scope>IDENTIFICATION</scope>
</reference>
<feature type="compositionally biased region" description="Basic and acidic residues" evidence="8">
    <location>
        <begin position="619"/>
        <end position="631"/>
    </location>
</feature>
<dbReference type="GO" id="GO:0007064">
    <property type="term" value="P:mitotic sister chromatid cohesion"/>
    <property type="evidence" value="ECO:0007669"/>
    <property type="project" value="InterPro"/>
</dbReference>
<evidence type="ECO:0000256" key="2">
    <source>
        <dbReference type="ARBA" id="ARBA00022618"/>
    </source>
</evidence>
<dbReference type="Proteomes" id="UP001515500">
    <property type="component" value="Chromosome 3"/>
</dbReference>
<feature type="compositionally biased region" description="Basic and acidic residues" evidence="8">
    <location>
        <begin position="283"/>
        <end position="296"/>
    </location>
</feature>
<evidence type="ECO:0000256" key="4">
    <source>
        <dbReference type="ARBA" id="ARBA00022776"/>
    </source>
</evidence>
<dbReference type="Gene3D" id="1.25.10.10">
    <property type="entry name" value="Leucine-rich Repeat Variant"/>
    <property type="match status" value="1"/>
</dbReference>
<evidence type="ECO:0000256" key="6">
    <source>
        <dbReference type="ARBA" id="ARBA00023242"/>
    </source>
</evidence>
<dbReference type="InterPro" id="IPR039776">
    <property type="entry name" value="Pds5"/>
</dbReference>
<organism evidence="10 11">
    <name type="scientific">Dioscorea cayennensis subsp. rotundata</name>
    <name type="common">White Guinea yam</name>
    <name type="synonym">Dioscorea rotundata</name>
    <dbReference type="NCBI Taxonomy" id="55577"/>
    <lineage>
        <taxon>Eukaryota</taxon>
        <taxon>Viridiplantae</taxon>
        <taxon>Streptophyta</taxon>
        <taxon>Embryophyta</taxon>
        <taxon>Tracheophyta</taxon>
        <taxon>Spermatophyta</taxon>
        <taxon>Magnoliopsida</taxon>
        <taxon>Liliopsida</taxon>
        <taxon>Dioscoreales</taxon>
        <taxon>Dioscoreaceae</taxon>
        <taxon>Dioscorea</taxon>
    </lineage>
</organism>
<dbReference type="GeneID" id="120251469"/>
<dbReference type="CDD" id="cd20404">
    <property type="entry name" value="Tudor_Agenet_AtEML-like"/>
    <property type="match status" value="1"/>
</dbReference>
<evidence type="ECO:0000256" key="8">
    <source>
        <dbReference type="SAM" id="MobiDB-lite"/>
    </source>
</evidence>
<gene>
    <name evidence="11" type="primary">LOC120251469</name>
</gene>
<feature type="compositionally biased region" description="Basic and acidic residues" evidence="8">
    <location>
        <begin position="750"/>
        <end position="768"/>
    </location>
</feature>
<feature type="region of interest" description="Disordered" evidence="8">
    <location>
        <begin position="283"/>
        <end position="329"/>
    </location>
</feature>
<dbReference type="GO" id="GO:0035825">
    <property type="term" value="P:homologous recombination"/>
    <property type="evidence" value="ECO:0007669"/>
    <property type="project" value="UniProtKB-ARBA"/>
</dbReference>
<dbReference type="GO" id="GO:0006281">
    <property type="term" value="P:DNA repair"/>
    <property type="evidence" value="ECO:0007669"/>
    <property type="project" value="UniProtKB-KW"/>
</dbReference>
<protein>
    <submittedName>
        <fullName evidence="11">Uncharacterized protein LOC120251469 isoform X1</fullName>
    </submittedName>
</protein>
<sequence>MADAEKELENRLLEVGNRLASPPSDVDELLGLLDLTESFLVRVDQSPSPSMSAALNPVINALVSEELFKHLDLNVKVGVASCISEITRITAPEAPYNDDLMKVVFHKIVETFKRLDDISSRSYTKRVSILETVAKVRSCVVMLDLECDALILEMFQHFLKTLRSNHSEKVFSSIETIMTLVLEESEDISSELLSFLLACAKKDSEDVVPAARRLVEKVIVNCGAKLKPYLVEVVQSMGASLSEYSDIIGTICQGKSEAHDGLHSSREHMLCMRLQNCDVKTDTQAEDSKLSDRTISDDLPQGPELREPEVGYPAEDDRATEKPGKLVMSNGTDETAKIADVDSMAQPILEEQKPENLETEVVGRDDISNHSTKTEIGHKTGSSIQVNEGTDHSQVDSDKEASAMPNRSEIHVKEAHSSNSDCPSGKETEAAASLQSDKKDIEPLSCSGNGAVQIASPTVNADVPVAPRPKRGRPPGSKTGVKQRDRHKSDFKSDHTSEKTAAPGGIDPKQDADFTGNSGGKSQKRSAKKVHAESAADGDTPTAAAIPSTKDADVKNAAGVKPTKQTGKKEVPRKLPEVGSSGGHKSKVKHRKGKALIEEDASEEMSLKDMISKKSASKMLREQSHLTDSVKRKARRKRASGLEETLEAEDVKTDLGVELVGSKVKVWWPDDNEFYHGTIDSFDPVTRRHKVYYEDGDVELLFLNDERWKLIESRSTKEGGQAKETLSLEGSLEGKQRNKKLKSLDSGFKPAKEPVPENSDVSRGKSQPDGDESSSKLASGKRPRGRPKGSSTKRTPKSPSGKPKEKPLNKFQESSSTPSKNKEELGKDTKDDSSETISDDTPMGSIKAKYETPKADSNPKANVSKSGTKVKNVKSNKNTSKSAEKAVDTTAKTRSVDATTDKKLKEVTSKMSLERSRRKRKASRTPASEGKHDANGSKVKAKAKVEETATPAVKTPTDSDKGRENPAMSGKNQRRKGHS</sequence>
<dbReference type="InterPro" id="IPR016024">
    <property type="entry name" value="ARM-type_fold"/>
</dbReference>
<keyword evidence="7" id="KW-0131">Cell cycle</keyword>
<dbReference type="Pfam" id="PF20168">
    <property type="entry name" value="PDS5"/>
    <property type="match status" value="1"/>
</dbReference>
<keyword evidence="2" id="KW-0132">Cell division</keyword>
<feature type="compositionally biased region" description="Basic and acidic residues" evidence="8">
    <location>
        <begin position="364"/>
        <end position="378"/>
    </location>
</feature>
<dbReference type="RefSeq" id="XP_039115919.1">
    <property type="nucleotide sequence ID" value="XM_039259985.1"/>
</dbReference>
<dbReference type="InterPro" id="IPR011989">
    <property type="entry name" value="ARM-like"/>
</dbReference>
<evidence type="ECO:0000313" key="11">
    <source>
        <dbReference type="RefSeq" id="XP_039115919.1"/>
    </source>
</evidence>
<feature type="region of interest" description="Disordered" evidence="8">
    <location>
        <begin position="712"/>
        <end position="979"/>
    </location>
</feature>
<dbReference type="PANTHER" id="PTHR12663">
    <property type="entry name" value="ANDROGEN INDUCED INHIBITOR OF PROLIFERATION AS3 / PDS5-RELATED"/>
    <property type="match status" value="1"/>
</dbReference>
<dbReference type="InterPro" id="IPR002999">
    <property type="entry name" value="Tudor"/>
</dbReference>
<dbReference type="SUPFAM" id="SSF48371">
    <property type="entry name" value="ARM repeat"/>
    <property type="match status" value="1"/>
</dbReference>
<feature type="region of interest" description="Disordered" evidence="8">
    <location>
        <begin position="364"/>
        <end position="646"/>
    </location>
</feature>
<dbReference type="AlphaFoldDB" id="A0AB40AML8"/>
<dbReference type="SUPFAM" id="SSF63748">
    <property type="entry name" value="Tudor/PWWP/MBT"/>
    <property type="match status" value="1"/>
</dbReference>
<proteinExistence type="predicted"/>
<dbReference type="Gene3D" id="2.30.30.140">
    <property type="match status" value="1"/>
</dbReference>